<evidence type="ECO:0000313" key="1">
    <source>
        <dbReference type="EMBL" id="CAH6721260.1"/>
    </source>
</evidence>
<name>A0ACA9Y8B1_9ASCO</name>
<protein>
    <submittedName>
        <fullName evidence="1">Uncharacterized protein</fullName>
    </submittedName>
</protein>
<gene>
    <name evidence="1" type="ORF">CLIB1444_05S07140</name>
</gene>
<proteinExistence type="predicted"/>
<comment type="caution">
    <text evidence="1">The sequence shown here is derived from an EMBL/GenBank/DDBJ whole genome shotgun (WGS) entry which is preliminary data.</text>
</comment>
<dbReference type="Proteomes" id="UP001152531">
    <property type="component" value="Unassembled WGS sequence"/>
</dbReference>
<keyword evidence="2" id="KW-1185">Reference proteome</keyword>
<sequence>MKLLKLSEISIRKCVRHSNQMTDVGTIPYHLVRPILMKLNSKQLRLIETNSPHLKPNTDELWKTLIMKDFPSRPNRPLIITSSPMPNKELYDLYENEQENFRKDSTERLKRMTQKLKTEKEENSVIEVEQILRDPVVKGYRGPRNSILNKARKELMGRSLMFPGKKRDTSMIRPIRERRPQQTPVVGGRFSRPTTSPQVHKVVKPAITRPVVNKPVITNPVATINEPTIKPTVKSTVKPTVKPTVNQPQEIDREKIDRMKKKKPSIFMTSPRKRVKPVAPPPKKRPAEPTETPIKRIKSSVFN</sequence>
<organism evidence="1 2">
    <name type="scientific">[Candida] jaroonii</name>
    <dbReference type="NCBI Taxonomy" id="467808"/>
    <lineage>
        <taxon>Eukaryota</taxon>
        <taxon>Fungi</taxon>
        <taxon>Dikarya</taxon>
        <taxon>Ascomycota</taxon>
        <taxon>Saccharomycotina</taxon>
        <taxon>Pichiomycetes</taxon>
        <taxon>Debaryomycetaceae</taxon>
        <taxon>Yamadazyma</taxon>
    </lineage>
</organism>
<reference evidence="1" key="1">
    <citation type="submission" date="2022-06" db="EMBL/GenBank/DDBJ databases">
        <authorList>
            <person name="Legras J.-L."/>
            <person name="Devillers H."/>
            <person name="Grondin C."/>
        </authorList>
    </citation>
    <scope>NUCLEOTIDE SEQUENCE</scope>
    <source>
        <strain evidence="1">CLIB 1444</strain>
    </source>
</reference>
<accession>A0ACA9Y8B1</accession>
<evidence type="ECO:0000313" key="2">
    <source>
        <dbReference type="Proteomes" id="UP001152531"/>
    </source>
</evidence>
<dbReference type="EMBL" id="CALSDN010000005">
    <property type="protein sequence ID" value="CAH6721260.1"/>
    <property type="molecule type" value="Genomic_DNA"/>
</dbReference>